<organism evidence="2 3">
    <name type="scientific">Gonium pectorale</name>
    <name type="common">Green alga</name>
    <dbReference type="NCBI Taxonomy" id="33097"/>
    <lineage>
        <taxon>Eukaryota</taxon>
        <taxon>Viridiplantae</taxon>
        <taxon>Chlorophyta</taxon>
        <taxon>core chlorophytes</taxon>
        <taxon>Chlorophyceae</taxon>
        <taxon>CS clade</taxon>
        <taxon>Chlamydomonadales</taxon>
        <taxon>Volvocaceae</taxon>
        <taxon>Gonium</taxon>
    </lineage>
</organism>
<dbReference type="OrthoDB" id="5945798at2759"/>
<dbReference type="AlphaFoldDB" id="A0A150G3K1"/>
<feature type="region of interest" description="Disordered" evidence="1">
    <location>
        <begin position="222"/>
        <end position="250"/>
    </location>
</feature>
<feature type="compositionally biased region" description="Acidic residues" evidence="1">
    <location>
        <begin position="224"/>
        <end position="236"/>
    </location>
</feature>
<comment type="caution">
    <text evidence="2">The sequence shown here is derived from an EMBL/GenBank/DDBJ whole genome shotgun (WGS) entry which is preliminary data.</text>
</comment>
<evidence type="ECO:0000313" key="2">
    <source>
        <dbReference type="EMBL" id="KXZ44427.1"/>
    </source>
</evidence>
<gene>
    <name evidence="2" type="ORF">GPECTOR_67g267</name>
</gene>
<protein>
    <submittedName>
        <fullName evidence="2">Uncharacterized protein</fullName>
    </submittedName>
</protein>
<name>A0A150G3K1_GONPE</name>
<feature type="compositionally biased region" description="Low complexity" evidence="1">
    <location>
        <begin position="237"/>
        <end position="247"/>
    </location>
</feature>
<evidence type="ECO:0000313" key="3">
    <source>
        <dbReference type="Proteomes" id="UP000075714"/>
    </source>
</evidence>
<evidence type="ECO:0000256" key="1">
    <source>
        <dbReference type="SAM" id="MobiDB-lite"/>
    </source>
</evidence>
<dbReference type="EMBL" id="LSYV01000068">
    <property type="protein sequence ID" value="KXZ44427.1"/>
    <property type="molecule type" value="Genomic_DNA"/>
</dbReference>
<reference evidence="3" key="1">
    <citation type="journal article" date="2016" name="Nat. Commun.">
        <title>The Gonium pectorale genome demonstrates co-option of cell cycle regulation during the evolution of multicellularity.</title>
        <authorList>
            <person name="Hanschen E.R."/>
            <person name="Marriage T.N."/>
            <person name="Ferris P.J."/>
            <person name="Hamaji T."/>
            <person name="Toyoda A."/>
            <person name="Fujiyama A."/>
            <person name="Neme R."/>
            <person name="Noguchi H."/>
            <person name="Minakuchi Y."/>
            <person name="Suzuki M."/>
            <person name="Kawai-Toyooka H."/>
            <person name="Smith D.R."/>
            <person name="Sparks H."/>
            <person name="Anderson J."/>
            <person name="Bakaric R."/>
            <person name="Luria V."/>
            <person name="Karger A."/>
            <person name="Kirschner M.W."/>
            <person name="Durand P.M."/>
            <person name="Michod R.E."/>
            <person name="Nozaki H."/>
            <person name="Olson B.J."/>
        </authorList>
    </citation>
    <scope>NUCLEOTIDE SEQUENCE [LARGE SCALE GENOMIC DNA]</scope>
    <source>
        <strain evidence="3">NIES-2863</strain>
    </source>
</reference>
<proteinExistence type="predicted"/>
<dbReference type="Proteomes" id="UP000075714">
    <property type="component" value="Unassembled WGS sequence"/>
</dbReference>
<keyword evidence="3" id="KW-1185">Reference proteome</keyword>
<sequence>MDVSVAKCRQRIDAFHARFNAACQRLGWKAGGHKAACKLLAAARALPAADLDRRYVVQLKLAGRRGLRDWADMLDKTGEQDVASVHREMAAGLAPRERVLFALEARHHVLLRFQMVPPNKRLGPPDLALFALRAILEPMADVPTLDMQRSSPHRPYAIWIPADHDTTLAEAVGGILAGAGLATSAWYVGGGFCAESYLLPGASGEPGSDLLLNTFNCLEPDRYSEDEEDEETEEGVEANGEAQTGAAARGGGRSATRVLLVGGLHVFGETAGEGEDPMLTAVAGALRSSGCAVEVAMYPKRGGRRAEEALAQRLTAGGDGGFAACVVLGLGSGDDFKPRNPTHPWGDGPWRNALTGWVRGGGVLVMNGERAAAAVARAFFGLAWTMEGDHYRRTDHKLNSSCPLLGRLARELPTGYNVKACMLGDVPPPERVYATAAGAASYSLVPSMSGAPVDEGRAAMAAARCGAGTVAFFGDVNWEPHTTAAVAALVLELVGSTDGAGARSAGA</sequence>
<accession>A0A150G3K1</accession>